<sequence>MSDQSNRLLAMLNSATSSPHPSLSPSSNPLASPPAVSGGGFTSSGVPNQTSPPPPQFQNVTLQDLFKNLSSPPPPPAPMQSGQSPSPAGQQQQHQMQTPQQNNLLGMLKGHGTTPPPVGVGPGAAVGNGGVLTDESVTPTEGLETPLPGGTGHSHHQNLLDMFKTAGPTGPTGPHQPIITHPQGISPPSGPSPSIPSPSAANIPHPPYPEYKSPEPAQKPAAQPTVPSPAPAAPKKSIFDFVSPFDAFDAPKSQGTSPAPTKLGGTPAERARVASTSSTSTTTKSKAESPAQTLPASAPTAPTAASVASSAKASPATKTSSHLPSQVQPARSPSAGSSASFVSAKQDSTLSYLVEKVANGQEGKGYSRGLGSHTSIDISKPNLEGLVSDHSAVQVSPVAKLQLEDVGFWTGRRVGMTPTYFAYALGKTKDRVRVINRQTGDTLLCHLPWPSALASTSSECRRDGQGSGPSRGVGSLRDERGSAVRKAAPDRVDQEGRSRSSRDCWFLGAILIPASSFNGQKEEPLSRVAKTAKVLTTEGTLVSFCVNQSHQAVGLLSSTGMLSLYNVATLNRVWHRQVPSSAPSAAPSSPSTSPCSPPSLSRPLDLAQTLNFAHAVYDPQRSVLFVALYPRGSVYAFKYALKGKPPVQISKGEKAAAFSSVAEYPVEPILSIVLGNKPQGEEAEMFFATPSGFDHAAISVNAIAELSKVTSPSVVEQQAAPAPTSVPAQVPQASQAPSTIATPAKGTKGGTGPEAQPQDAMKNQDRAALGWEPEPAAQPIAKKEVPETVISEDFAKTLKKTEDRMITQFRQAMSAQIGNVSSRLDSIGSGTLAAEVANKLEKQVKANIEATVRAEIKRTIVPAVQDSVHAEMLGLKAQLPVTMHESVKALQENMERSLGTMVQRAVVPAVQQAVDRPIEMSIQRVLVPAIQVAMGQIADQVANELRSDILQIRKDLSPVRHEPPVSQEPLLRNMISSIAELQKQVSELSAQLAQRGPAPPLHPSHATHPSHGGPSAPIQPPPSAPMPIPILQSAPTAPPPAPLYPGAQAQPPSPTQLEDIFLTSLGKTSTTATLQLVNEFWNMTDHIFPITPGGKSPLSQAVLLTLLHRLALASNDLSPSDPSFTRFLSWERRVANLLDPRDPNISTYFGRVVAVVQGALGTVLQSLMTRQRQAYASTRNVGGDEELLRCGGSGYRYHEVFQHSTRHQYPTPAFASARDPLPRTPSNAQTTSGTQIPAPALRAHEDLSSPCRSSWPCITPSKTLAMRTDLSRDASALLDALASGELNPSEVQGSIEEFALRSLWSGKRVREWCEELREVLVHLPPSDSLRSALLSPTTSILIPLLLLPKTRSFSNCALATPPLLIPSDLLPTLTRKQLIDALVALSKNRKVLAKHKFVEQGVVELCVEYVGRRLREITTMIAPGAGESGQGPGEAVEVIARKLVEMEFELQCQGDASTVRATILPIVRRVRFLTGLVSINQLGSRINLPLPLESDTADHISADPYQLVSVWITRRLNVGVERAPLSEQVISLREKSRDDTTRDMISRLMVELGLQRRFQIHHQIDDAAYEEFGILSPAISITSYDTSTGTGIGTGTGAGTGTGIGLGTTSGPAPSWKKPFAFLSPRSYSKKSGSGATRWFTHKRNGSSITRETDPGRKQDQDQTQDQAQDQPACISPSTHRSPLPFMSTPHLPATATTTAPATALGSAIHLPVNNRNFGNFGDIGSTPSLAIPDTPVTPTSPRTPDTPGPPITTITPAPTPTPTPTPTPAALTRIPASPTIRVKRDSQP</sequence>
<organism evidence="6 7">
    <name type="scientific">Saitozyma podzolica</name>
    <dbReference type="NCBI Taxonomy" id="1890683"/>
    <lineage>
        <taxon>Eukaryota</taxon>
        <taxon>Fungi</taxon>
        <taxon>Dikarya</taxon>
        <taxon>Basidiomycota</taxon>
        <taxon>Agaricomycotina</taxon>
        <taxon>Tremellomycetes</taxon>
        <taxon>Tremellales</taxon>
        <taxon>Trimorphomycetaceae</taxon>
        <taxon>Saitozyma</taxon>
    </lineage>
</organism>
<feature type="compositionally biased region" description="Low complexity" evidence="5">
    <location>
        <begin position="275"/>
        <end position="321"/>
    </location>
</feature>
<feature type="compositionally biased region" description="Basic and acidic residues" evidence="5">
    <location>
        <begin position="476"/>
        <end position="496"/>
    </location>
</feature>
<evidence type="ECO:0000313" key="7">
    <source>
        <dbReference type="Proteomes" id="UP000279259"/>
    </source>
</evidence>
<gene>
    <name evidence="6" type="ORF">EHS25_009749</name>
</gene>
<feature type="compositionally biased region" description="Pro residues" evidence="5">
    <location>
        <begin position="1758"/>
        <end position="1768"/>
    </location>
</feature>
<protein>
    <submittedName>
        <fullName evidence="6">Uncharacterized protein</fullName>
    </submittedName>
</protein>
<accession>A0A427YK57</accession>
<dbReference type="PANTHER" id="PTHR15598:SF5">
    <property type="entry name" value="ENHANCER OF MRNA-DECAPPING PROTEIN 4"/>
    <property type="match status" value="1"/>
</dbReference>
<evidence type="ECO:0000313" key="6">
    <source>
        <dbReference type="EMBL" id="RSH91450.1"/>
    </source>
</evidence>
<feature type="compositionally biased region" description="Gly residues" evidence="5">
    <location>
        <begin position="120"/>
        <end position="130"/>
    </location>
</feature>
<keyword evidence="7" id="KW-1185">Reference proteome</keyword>
<feature type="compositionally biased region" description="Low complexity" evidence="5">
    <location>
        <begin position="330"/>
        <end position="341"/>
    </location>
</feature>
<comment type="caution">
    <text evidence="6">The sequence shown here is derived from an EMBL/GenBank/DDBJ whole genome shotgun (WGS) entry which is preliminary data.</text>
</comment>
<dbReference type="STRING" id="1890683.A0A427YK57"/>
<evidence type="ECO:0000256" key="4">
    <source>
        <dbReference type="ARBA" id="ARBA00022737"/>
    </source>
</evidence>
<dbReference type="EMBL" id="RSCD01000008">
    <property type="protein sequence ID" value="RSH91450.1"/>
    <property type="molecule type" value="Genomic_DNA"/>
</dbReference>
<evidence type="ECO:0000256" key="3">
    <source>
        <dbReference type="ARBA" id="ARBA00022574"/>
    </source>
</evidence>
<evidence type="ECO:0000256" key="1">
    <source>
        <dbReference type="ARBA" id="ARBA00004496"/>
    </source>
</evidence>
<feature type="region of interest" description="Disordered" evidence="5">
    <location>
        <begin position="580"/>
        <end position="600"/>
    </location>
</feature>
<keyword evidence="2" id="KW-0963">Cytoplasm</keyword>
<feature type="compositionally biased region" description="Low complexity" evidence="5">
    <location>
        <begin position="79"/>
        <end position="101"/>
    </location>
</feature>
<reference evidence="6 7" key="1">
    <citation type="submission" date="2018-11" db="EMBL/GenBank/DDBJ databases">
        <title>Genome sequence of Saitozyma podzolica DSM 27192.</title>
        <authorList>
            <person name="Aliyu H."/>
            <person name="Gorte O."/>
            <person name="Ochsenreither K."/>
        </authorList>
    </citation>
    <scope>NUCLEOTIDE SEQUENCE [LARGE SCALE GENOMIC DNA]</scope>
    <source>
        <strain evidence="6 7">DSM 27192</strain>
    </source>
</reference>
<keyword evidence="4" id="KW-0677">Repeat</keyword>
<feature type="region of interest" description="Disordered" evidence="5">
    <location>
        <begin position="718"/>
        <end position="765"/>
    </location>
</feature>
<feature type="region of interest" description="Disordered" evidence="5">
    <location>
        <begin position="1"/>
        <end position="341"/>
    </location>
</feature>
<dbReference type="InterPro" id="IPR045152">
    <property type="entry name" value="EDC4-like"/>
</dbReference>
<proteinExistence type="predicted"/>
<feature type="region of interest" description="Disordered" evidence="5">
    <location>
        <begin position="986"/>
        <end position="1054"/>
    </location>
</feature>
<comment type="subcellular location">
    <subcellularLocation>
        <location evidence="1">Cytoplasm</location>
    </subcellularLocation>
</comment>
<evidence type="ECO:0000256" key="5">
    <source>
        <dbReference type="SAM" id="MobiDB-lite"/>
    </source>
</evidence>
<feature type="region of interest" description="Disordered" evidence="5">
    <location>
        <begin position="456"/>
        <end position="496"/>
    </location>
</feature>
<dbReference type="Proteomes" id="UP000279259">
    <property type="component" value="Unassembled WGS sequence"/>
</dbReference>
<dbReference type="OrthoDB" id="21128at2759"/>
<evidence type="ECO:0000256" key="2">
    <source>
        <dbReference type="ARBA" id="ARBA00022490"/>
    </source>
</evidence>
<feature type="compositionally biased region" description="Pro residues" evidence="5">
    <location>
        <begin position="1017"/>
        <end position="1028"/>
    </location>
</feature>
<feature type="compositionally biased region" description="Basic and acidic residues" evidence="5">
    <location>
        <begin position="1651"/>
        <end position="1661"/>
    </location>
</feature>
<feature type="compositionally biased region" description="Low complexity" evidence="5">
    <location>
        <begin position="14"/>
        <end position="36"/>
    </location>
</feature>
<name>A0A427YK57_9TREE</name>
<keyword evidence="3" id="KW-0853">WD repeat</keyword>
<feature type="region of interest" description="Disordered" evidence="5">
    <location>
        <begin position="1736"/>
        <end position="1789"/>
    </location>
</feature>
<dbReference type="GO" id="GO:0031087">
    <property type="term" value="P:deadenylation-independent decapping of nuclear-transcribed mRNA"/>
    <property type="evidence" value="ECO:0007669"/>
    <property type="project" value="InterPro"/>
</dbReference>
<feature type="region of interest" description="Disordered" evidence="5">
    <location>
        <begin position="1627"/>
        <end position="1694"/>
    </location>
</feature>
<dbReference type="PANTHER" id="PTHR15598">
    <property type="entry name" value="ENHANCER OF MRNA-DECAPPING PROTEIN 4"/>
    <property type="match status" value="1"/>
</dbReference>
<dbReference type="GO" id="GO:0000932">
    <property type="term" value="C:P-body"/>
    <property type="evidence" value="ECO:0007669"/>
    <property type="project" value="TreeGrafter"/>
</dbReference>
<feature type="compositionally biased region" description="Low complexity" evidence="5">
    <location>
        <begin position="1662"/>
        <end position="1671"/>
    </location>
</feature>